<feature type="domain" description="HTH myb-type" evidence="9">
    <location>
        <begin position="93"/>
        <end position="124"/>
    </location>
</feature>
<name>A0AAV9BSZ1_ACOGR</name>
<feature type="domain" description="Myb-like" evidence="8">
    <location>
        <begin position="89"/>
        <end position="136"/>
    </location>
</feature>
<dbReference type="EMBL" id="JAUJYN010000001">
    <property type="protein sequence ID" value="KAK1279806.1"/>
    <property type="molecule type" value="Genomic_DNA"/>
</dbReference>
<gene>
    <name evidence="10" type="ORF">QJS04_geneDACA018238</name>
</gene>
<dbReference type="PROSITE" id="PS51294">
    <property type="entry name" value="HTH_MYB"/>
    <property type="match status" value="2"/>
</dbReference>
<keyword evidence="4" id="KW-0238">DNA-binding</keyword>
<dbReference type="CDD" id="cd00167">
    <property type="entry name" value="SANT"/>
    <property type="match status" value="2"/>
</dbReference>
<comment type="subcellular location">
    <subcellularLocation>
        <location evidence="1">Nucleus</location>
    </subcellularLocation>
</comment>
<sequence>MEVAMAGTGGGVELNDRDMEGVNGEAAEARKGAAVVRRRPWTAVEDAILKEFMNAHGPRDWKKVPGNSGLNEYGKTWKSCRLRWLNHLRPDLRKGPFSAEEELRITQLQALYGNKWAKIALEMPAPSSTSPQSEGRKFNFSAVDDDGLPVLLDINPPMSPLAKSLLKDSGDTWTTTTENLSVTVALDVVGGFLKFHEDLKRKRCMDTWTTTTEKLSVSTEATKDPCTSVSPSIISSNSIEHPSQTSTNTETKNKNGWIREVLDGDDGLSAEDCLAIIRKIEEDHGLPPFSDDVFDDPDFLSGVDLLC</sequence>
<dbReference type="InterPro" id="IPR001005">
    <property type="entry name" value="SANT/Myb"/>
</dbReference>
<evidence type="ECO:0000259" key="9">
    <source>
        <dbReference type="PROSITE" id="PS51294"/>
    </source>
</evidence>
<keyword evidence="5" id="KW-0804">Transcription</keyword>
<reference evidence="10" key="1">
    <citation type="journal article" date="2023" name="Nat. Commun.">
        <title>Diploid and tetraploid genomes of Acorus and the evolution of monocots.</title>
        <authorList>
            <person name="Ma L."/>
            <person name="Liu K.W."/>
            <person name="Li Z."/>
            <person name="Hsiao Y.Y."/>
            <person name="Qi Y."/>
            <person name="Fu T."/>
            <person name="Tang G.D."/>
            <person name="Zhang D."/>
            <person name="Sun W.H."/>
            <person name="Liu D.K."/>
            <person name="Li Y."/>
            <person name="Chen G.Z."/>
            <person name="Liu X.D."/>
            <person name="Liao X.Y."/>
            <person name="Jiang Y.T."/>
            <person name="Yu X."/>
            <person name="Hao Y."/>
            <person name="Huang J."/>
            <person name="Zhao X.W."/>
            <person name="Ke S."/>
            <person name="Chen Y.Y."/>
            <person name="Wu W.L."/>
            <person name="Hsu J.L."/>
            <person name="Lin Y.F."/>
            <person name="Huang M.D."/>
            <person name="Li C.Y."/>
            <person name="Huang L."/>
            <person name="Wang Z.W."/>
            <person name="Zhao X."/>
            <person name="Zhong W.Y."/>
            <person name="Peng D.H."/>
            <person name="Ahmad S."/>
            <person name="Lan S."/>
            <person name="Zhang J.S."/>
            <person name="Tsai W.C."/>
            <person name="Van de Peer Y."/>
            <person name="Liu Z.J."/>
        </authorList>
    </citation>
    <scope>NUCLEOTIDE SEQUENCE</scope>
    <source>
        <strain evidence="10">SCP</strain>
    </source>
</reference>
<keyword evidence="6" id="KW-0539">Nucleus</keyword>
<dbReference type="Gene3D" id="1.10.10.60">
    <property type="entry name" value="Homeodomain-like"/>
    <property type="match status" value="2"/>
</dbReference>
<proteinExistence type="predicted"/>
<feature type="compositionally biased region" description="Low complexity" evidence="7">
    <location>
        <begin position="226"/>
        <end position="243"/>
    </location>
</feature>
<dbReference type="GO" id="GO:0003677">
    <property type="term" value="F:DNA binding"/>
    <property type="evidence" value="ECO:0007669"/>
    <property type="project" value="UniProtKB-KW"/>
</dbReference>
<evidence type="ECO:0000313" key="10">
    <source>
        <dbReference type="EMBL" id="KAK1279806.1"/>
    </source>
</evidence>
<evidence type="ECO:0000256" key="4">
    <source>
        <dbReference type="ARBA" id="ARBA00023125"/>
    </source>
</evidence>
<dbReference type="PROSITE" id="PS50090">
    <property type="entry name" value="MYB_LIKE"/>
    <property type="match status" value="2"/>
</dbReference>
<keyword evidence="3" id="KW-0805">Transcription regulation</keyword>
<comment type="caution">
    <text evidence="10">The sequence shown here is derived from an EMBL/GenBank/DDBJ whole genome shotgun (WGS) entry which is preliminary data.</text>
</comment>
<feature type="region of interest" description="Disordered" evidence="7">
    <location>
        <begin position="226"/>
        <end position="252"/>
    </location>
</feature>
<keyword evidence="2" id="KW-0677">Repeat</keyword>
<dbReference type="AlphaFoldDB" id="A0AAV9BSZ1"/>
<evidence type="ECO:0000313" key="11">
    <source>
        <dbReference type="Proteomes" id="UP001179952"/>
    </source>
</evidence>
<dbReference type="Proteomes" id="UP001179952">
    <property type="component" value="Unassembled WGS sequence"/>
</dbReference>
<keyword evidence="11" id="KW-1185">Reference proteome</keyword>
<accession>A0AAV9BSZ1</accession>
<reference evidence="10" key="2">
    <citation type="submission" date="2023-06" db="EMBL/GenBank/DDBJ databases">
        <authorList>
            <person name="Ma L."/>
            <person name="Liu K.-W."/>
            <person name="Li Z."/>
            <person name="Hsiao Y.-Y."/>
            <person name="Qi Y."/>
            <person name="Fu T."/>
            <person name="Tang G."/>
            <person name="Zhang D."/>
            <person name="Sun W.-H."/>
            <person name="Liu D.-K."/>
            <person name="Li Y."/>
            <person name="Chen G.-Z."/>
            <person name="Liu X.-D."/>
            <person name="Liao X.-Y."/>
            <person name="Jiang Y.-T."/>
            <person name="Yu X."/>
            <person name="Hao Y."/>
            <person name="Huang J."/>
            <person name="Zhao X.-W."/>
            <person name="Ke S."/>
            <person name="Chen Y.-Y."/>
            <person name="Wu W.-L."/>
            <person name="Hsu J.-L."/>
            <person name="Lin Y.-F."/>
            <person name="Huang M.-D."/>
            <person name="Li C.-Y."/>
            <person name="Huang L."/>
            <person name="Wang Z.-W."/>
            <person name="Zhao X."/>
            <person name="Zhong W.-Y."/>
            <person name="Peng D.-H."/>
            <person name="Ahmad S."/>
            <person name="Lan S."/>
            <person name="Zhang J.-S."/>
            <person name="Tsai W.-C."/>
            <person name="Van De Peer Y."/>
            <person name="Liu Z.-J."/>
        </authorList>
    </citation>
    <scope>NUCLEOTIDE SEQUENCE</scope>
    <source>
        <strain evidence="10">SCP</strain>
        <tissue evidence="10">Leaves</tissue>
    </source>
</reference>
<feature type="domain" description="HTH myb-type" evidence="9">
    <location>
        <begin position="36"/>
        <end position="92"/>
    </location>
</feature>
<dbReference type="SUPFAM" id="SSF46689">
    <property type="entry name" value="Homeodomain-like"/>
    <property type="match status" value="1"/>
</dbReference>
<dbReference type="PANTHER" id="PTHR47995:SF18">
    <property type="entry name" value="TRANSCRIPTION FACTOR MYB65"/>
    <property type="match status" value="1"/>
</dbReference>
<evidence type="ECO:0000256" key="5">
    <source>
        <dbReference type="ARBA" id="ARBA00023163"/>
    </source>
</evidence>
<dbReference type="PANTHER" id="PTHR47995">
    <property type="entry name" value="TRANSCRIPTION FACTOR MYB33-RELATED"/>
    <property type="match status" value="1"/>
</dbReference>
<evidence type="ECO:0000259" key="8">
    <source>
        <dbReference type="PROSITE" id="PS50090"/>
    </source>
</evidence>
<evidence type="ECO:0000256" key="1">
    <source>
        <dbReference type="ARBA" id="ARBA00004123"/>
    </source>
</evidence>
<dbReference type="InterPro" id="IPR017930">
    <property type="entry name" value="Myb_dom"/>
</dbReference>
<dbReference type="SMART" id="SM00717">
    <property type="entry name" value="SANT"/>
    <property type="match status" value="2"/>
</dbReference>
<evidence type="ECO:0000256" key="2">
    <source>
        <dbReference type="ARBA" id="ARBA00022737"/>
    </source>
</evidence>
<evidence type="ECO:0000256" key="3">
    <source>
        <dbReference type="ARBA" id="ARBA00023015"/>
    </source>
</evidence>
<evidence type="ECO:0000256" key="7">
    <source>
        <dbReference type="SAM" id="MobiDB-lite"/>
    </source>
</evidence>
<protein>
    <submittedName>
        <fullName evidence="10">Transcription factor GAMYB</fullName>
    </submittedName>
</protein>
<organism evidence="10 11">
    <name type="scientific">Acorus gramineus</name>
    <name type="common">Dwarf sweet flag</name>
    <dbReference type="NCBI Taxonomy" id="55184"/>
    <lineage>
        <taxon>Eukaryota</taxon>
        <taxon>Viridiplantae</taxon>
        <taxon>Streptophyta</taxon>
        <taxon>Embryophyta</taxon>
        <taxon>Tracheophyta</taxon>
        <taxon>Spermatophyta</taxon>
        <taxon>Magnoliopsida</taxon>
        <taxon>Liliopsida</taxon>
        <taxon>Acoraceae</taxon>
        <taxon>Acorus</taxon>
    </lineage>
</organism>
<dbReference type="GO" id="GO:0005634">
    <property type="term" value="C:nucleus"/>
    <property type="evidence" value="ECO:0007669"/>
    <property type="project" value="UniProtKB-SubCell"/>
</dbReference>
<evidence type="ECO:0000256" key="6">
    <source>
        <dbReference type="ARBA" id="ARBA00023242"/>
    </source>
</evidence>
<dbReference type="Pfam" id="PF13921">
    <property type="entry name" value="Myb_DNA-bind_6"/>
    <property type="match status" value="1"/>
</dbReference>
<feature type="domain" description="Myb-like" evidence="8">
    <location>
        <begin position="33"/>
        <end position="88"/>
    </location>
</feature>
<dbReference type="InterPro" id="IPR009057">
    <property type="entry name" value="Homeodomain-like_sf"/>
</dbReference>